<dbReference type="AlphaFoldDB" id="A0AA85BFK3"/>
<dbReference type="WBParaSite" id="SMTH1_47390.1">
    <property type="protein sequence ID" value="SMTH1_47390.1"/>
    <property type="gene ID" value="SMTH1_47390"/>
</dbReference>
<organism evidence="1 2">
    <name type="scientific">Schistosoma mattheei</name>
    <dbReference type="NCBI Taxonomy" id="31246"/>
    <lineage>
        <taxon>Eukaryota</taxon>
        <taxon>Metazoa</taxon>
        <taxon>Spiralia</taxon>
        <taxon>Lophotrochozoa</taxon>
        <taxon>Platyhelminthes</taxon>
        <taxon>Trematoda</taxon>
        <taxon>Digenea</taxon>
        <taxon>Strigeidida</taxon>
        <taxon>Schistosomatoidea</taxon>
        <taxon>Schistosomatidae</taxon>
        <taxon>Schistosoma</taxon>
    </lineage>
</organism>
<name>A0AA85BFK3_9TREM</name>
<accession>A0AA85BFK3</accession>
<sequence length="203" mass="23160">MRNSYCTTSNQYFYNKLETINHISNMMNNKIPMSDVNKDDYSLRMVNSISSTTLPKTILNPYNNNINNNNNNMDTTMETTSVHTTSTLVNCSSFVEQQNLSLTKNEPNNDNGITRDNSVDSIKRSSCGEFKLNESSINGFKENQNNIYNMTPALKQLENLKNGIQSNVDKLSIKNQLLKDWPSILKRLIYQAITDNHTTTNKL</sequence>
<dbReference type="Proteomes" id="UP000050791">
    <property type="component" value="Unassembled WGS sequence"/>
</dbReference>
<evidence type="ECO:0000313" key="1">
    <source>
        <dbReference type="Proteomes" id="UP000050791"/>
    </source>
</evidence>
<proteinExistence type="predicted"/>
<reference evidence="2" key="1">
    <citation type="submission" date="2023-11" db="UniProtKB">
        <authorList>
            <consortium name="WormBaseParasite"/>
        </authorList>
    </citation>
    <scope>IDENTIFICATION</scope>
</reference>
<protein>
    <submittedName>
        <fullName evidence="2">Uncharacterized protein</fullName>
    </submittedName>
</protein>
<evidence type="ECO:0000313" key="2">
    <source>
        <dbReference type="WBParaSite" id="SMTH1_47390.1"/>
    </source>
</evidence>